<evidence type="ECO:0000313" key="4">
    <source>
        <dbReference type="Proteomes" id="UP000547973"/>
    </source>
</evidence>
<proteinExistence type="predicted"/>
<organism evidence="3 4">
    <name type="scientific">Demequina lutea</name>
    <dbReference type="NCBI Taxonomy" id="431489"/>
    <lineage>
        <taxon>Bacteria</taxon>
        <taxon>Bacillati</taxon>
        <taxon>Actinomycetota</taxon>
        <taxon>Actinomycetes</taxon>
        <taxon>Micrococcales</taxon>
        <taxon>Demequinaceae</taxon>
        <taxon>Demequina</taxon>
    </lineage>
</organism>
<sequence length="269" mass="28076">MSASQAGKRADSAANSKPMGWLARTGLTARALVYIVLGWLAVLVGLGGSANVDQRGALTEVLAQPYGAPMVWLLTIGFAAYALWRLSEAAFGATGEGKKAGPRLRSLARGIAYIVMAFSAQSLLHGAQATQAGQQGALAATVMQHQGGRWIVGIVGLVVVVVGLVLVREGWKATFVRQFEHLPARRRTVVVGLGRVGTIARGIVFAVTGLLAIVAAWTADPAKAGGIDQAFSTLLRQPFGTSLVVLLGAGLFVFGVYGLAEAAWRRVTD</sequence>
<comment type="caution">
    <text evidence="3">The sequence shown here is derived from an EMBL/GenBank/DDBJ whole genome shotgun (WGS) entry which is preliminary data.</text>
</comment>
<dbReference type="OrthoDB" id="4552598at2"/>
<feature type="transmembrane region" description="Helical" evidence="1">
    <location>
        <begin position="66"/>
        <end position="86"/>
    </location>
</feature>
<dbReference type="Pfam" id="PF06724">
    <property type="entry name" value="DUF1206"/>
    <property type="match status" value="3"/>
</dbReference>
<feature type="transmembrane region" description="Helical" evidence="1">
    <location>
        <begin position="107"/>
        <end position="127"/>
    </location>
</feature>
<evidence type="ECO:0000313" key="3">
    <source>
        <dbReference type="EMBL" id="NYI42738.1"/>
    </source>
</evidence>
<reference evidence="3 4" key="1">
    <citation type="submission" date="2020-07" db="EMBL/GenBank/DDBJ databases">
        <title>Sequencing the genomes of 1000 actinobacteria strains.</title>
        <authorList>
            <person name="Klenk H.-P."/>
        </authorList>
    </citation>
    <scope>NUCLEOTIDE SEQUENCE [LARGE SCALE GENOMIC DNA]</scope>
    <source>
        <strain evidence="3 4">DSM 19970</strain>
    </source>
</reference>
<gene>
    <name evidence="3" type="ORF">BKA03_002857</name>
</gene>
<keyword evidence="1" id="KW-1133">Transmembrane helix</keyword>
<dbReference type="RefSeq" id="WP_062075189.1">
    <property type="nucleotide sequence ID" value="NZ_BBRC01000006.1"/>
</dbReference>
<accession>A0A7Y9ZDT8</accession>
<keyword evidence="1" id="KW-0812">Transmembrane</keyword>
<dbReference type="Proteomes" id="UP000547973">
    <property type="component" value="Unassembled WGS sequence"/>
</dbReference>
<evidence type="ECO:0000259" key="2">
    <source>
        <dbReference type="Pfam" id="PF06724"/>
    </source>
</evidence>
<feature type="domain" description="DUF1206" evidence="2">
    <location>
        <begin position="196"/>
        <end position="265"/>
    </location>
</feature>
<protein>
    <submittedName>
        <fullName evidence="3">Type IV secretory pathway TrbD component</fullName>
    </submittedName>
</protein>
<evidence type="ECO:0000256" key="1">
    <source>
        <dbReference type="SAM" id="Phobius"/>
    </source>
</evidence>
<feature type="domain" description="DUF1206" evidence="2">
    <location>
        <begin position="26"/>
        <end position="91"/>
    </location>
</feature>
<keyword evidence="4" id="KW-1185">Reference proteome</keyword>
<dbReference type="InterPro" id="IPR009597">
    <property type="entry name" value="DUF1206"/>
</dbReference>
<name>A0A7Y9ZDT8_9MICO</name>
<dbReference type="AlphaFoldDB" id="A0A7Y9ZDT8"/>
<feature type="transmembrane region" description="Helical" evidence="1">
    <location>
        <begin position="188"/>
        <end position="219"/>
    </location>
</feature>
<feature type="transmembrane region" description="Helical" evidence="1">
    <location>
        <begin position="147"/>
        <end position="167"/>
    </location>
</feature>
<feature type="transmembrane region" description="Helical" evidence="1">
    <location>
        <begin position="21"/>
        <end position="46"/>
    </location>
</feature>
<feature type="transmembrane region" description="Helical" evidence="1">
    <location>
        <begin position="239"/>
        <end position="260"/>
    </location>
</feature>
<keyword evidence="1" id="KW-0472">Membrane</keyword>
<feature type="domain" description="DUF1206" evidence="2">
    <location>
        <begin position="107"/>
        <end position="172"/>
    </location>
</feature>
<dbReference type="EMBL" id="JACBZO010000001">
    <property type="protein sequence ID" value="NYI42738.1"/>
    <property type="molecule type" value="Genomic_DNA"/>
</dbReference>